<comment type="caution">
    <text evidence="2">The sequence shown here is derived from an EMBL/GenBank/DDBJ whole genome shotgun (WGS) entry which is preliminary data.</text>
</comment>
<feature type="domain" description="T6SS Phospholipase effector Tle1-like catalytic" evidence="1">
    <location>
        <begin position="74"/>
        <end position="434"/>
    </location>
</feature>
<proteinExistence type="predicted"/>
<gene>
    <name evidence="2" type="ORF">GQ607_008432</name>
</gene>
<evidence type="ECO:0000313" key="3">
    <source>
        <dbReference type="Proteomes" id="UP000434172"/>
    </source>
</evidence>
<reference evidence="2 3" key="1">
    <citation type="submission" date="2019-12" db="EMBL/GenBank/DDBJ databases">
        <title>A genome sequence resource for the geographically widespread anthracnose pathogen Colletotrichum asianum.</title>
        <authorList>
            <person name="Meng Y."/>
        </authorList>
    </citation>
    <scope>NUCLEOTIDE SEQUENCE [LARGE SCALE GENOMIC DNA]</scope>
    <source>
        <strain evidence="2 3">ICMP 18580</strain>
    </source>
</reference>
<dbReference type="PANTHER" id="PTHR33840">
    <property type="match status" value="1"/>
</dbReference>
<evidence type="ECO:0000313" key="2">
    <source>
        <dbReference type="EMBL" id="KAF0324258.1"/>
    </source>
</evidence>
<name>A0A8H3WGV2_9PEZI</name>
<dbReference type="OrthoDB" id="3057168at2759"/>
<dbReference type="PANTHER" id="PTHR33840:SF16">
    <property type="entry name" value="DUF2235 DOMAIN-CONTAINING PROTEIN"/>
    <property type="match status" value="1"/>
</dbReference>
<dbReference type="SUPFAM" id="SSF53474">
    <property type="entry name" value="alpha/beta-Hydrolases"/>
    <property type="match status" value="1"/>
</dbReference>
<protein>
    <recommendedName>
        <fullName evidence="1">T6SS Phospholipase effector Tle1-like catalytic domain-containing protein</fullName>
    </recommendedName>
</protein>
<evidence type="ECO:0000259" key="1">
    <source>
        <dbReference type="Pfam" id="PF09994"/>
    </source>
</evidence>
<dbReference type="Proteomes" id="UP000434172">
    <property type="component" value="Unassembled WGS sequence"/>
</dbReference>
<accession>A0A8H3WGV2</accession>
<dbReference type="InterPro" id="IPR018712">
    <property type="entry name" value="Tle1-like_cat"/>
</dbReference>
<dbReference type="EMBL" id="WOWK01000045">
    <property type="protein sequence ID" value="KAF0324258.1"/>
    <property type="molecule type" value="Genomic_DNA"/>
</dbReference>
<organism evidence="2 3">
    <name type="scientific">Colletotrichum asianum</name>
    <dbReference type="NCBI Taxonomy" id="702518"/>
    <lineage>
        <taxon>Eukaryota</taxon>
        <taxon>Fungi</taxon>
        <taxon>Dikarya</taxon>
        <taxon>Ascomycota</taxon>
        <taxon>Pezizomycotina</taxon>
        <taxon>Sordariomycetes</taxon>
        <taxon>Hypocreomycetidae</taxon>
        <taxon>Glomerellales</taxon>
        <taxon>Glomerellaceae</taxon>
        <taxon>Colletotrichum</taxon>
        <taxon>Colletotrichum gloeosporioides species complex</taxon>
    </lineage>
</organism>
<sequence>MSFATNTDPDGFWESFVEPTPVQATTAASVPAQFGSYYTDEACSVAEAAVYSYQTAAHIPESVPVKILHNIAPKRIVICCDGTWQSSTTGEKNIPSNVTRLARSICRTGEDLDGKVFQQLVYYSSGIGTGDLSFLEKERQGGFGAGLSGDVIEAYNFIVNNYAPGDQIFCFGFSRGAYTARSVAGLITDIGIIQPHEMQDFPELYDLYRKHDDSYNFRQSPKYRQWITGVPAKDGDSWKYEFRNARWDVLPHKMPSEKTRIVEVVGVFDTVGSLGIPDITYTQWGKQLLRQLAPFLGVDDGGFHNPCLSPFIKRAFHAMAIDEHRKPFSPTLWHRSPQNHNNLRKPHESKVKLRNGFITILENGGDENEKSEAWEDFIARAVYDELHGSNSELVQVWFPGVHINVGGGNSNILAGDESDFEQLALISFAWMCDQIKPYLQLDDDAVYETLSTLADREVEQRKRMIQDLRSGKDYGSNWATKPFWKVLDYTGVYKASKKVVPEDGWALGTIVDSFTGMMKMSGSKYRTPGRYKDDNDGKDMSETKEEIHPSVFLRHETLSAYRPYSLTGFERFEKSSKTSKKGRHKVMRGWRNGNLVIPEYVIKPTDTISRRLAECFAGGKEFVAKLDDTGNETHGYN</sequence>
<keyword evidence="3" id="KW-1185">Reference proteome</keyword>
<dbReference type="Pfam" id="PF09994">
    <property type="entry name" value="T6SS_Tle1-like_cat"/>
    <property type="match status" value="1"/>
</dbReference>
<dbReference type="InterPro" id="IPR029058">
    <property type="entry name" value="AB_hydrolase_fold"/>
</dbReference>
<dbReference type="AlphaFoldDB" id="A0A8H3WGV2"/>